<dbReference type="Proteomes" id="UP000567179">
    <property type="component" value="Unassembled WGS sequence"/>
</dbReference>
<accession>A0A8H5F024</accession>
<reference evidence="1 2" key="1">
    <citation type="journal article" date="2020" name="ISME J.">
        <title>Uncovering the hidden diversity of litter-decomposition mechanisms in mushroom-forming fungi.</title>
        <authorList>
            <person name="Floudas D."/>
            <person name="Bentzer J."/>
            <person name="Ahren D."/>
            <person name="Johansson T."/>
            <person name="Persson P."/>
            <person name="Tunlid A."/>
        </authorList>
    </citation>
    <scope>NUCLEOTIDE SEQUENCE [LARGE SCALE GENOMIC DNA]</scope>
    <source>
        <strain evidence="1 2">CBS 101986</strain>
    </source>
</reference>
<dbReference type="AlphaFoldDB" id="A0A8H5F024"/>
<organism evidence="1 2">
    <name type="scientific">Psilocybe cf. subviscida</name>
    <dbReference type="NCBI Taxonomy" id="2480587"/>
    <lineage>
        <taxon>Eukaryota</taxon>
        <taxon>Fungi</taxon>
        <taxon>Dikarya</taxon>
        <taxon>Basidiomycota</taxon>
        <taxon>Agaricomycotina</taxon>
        <taxon>Agaricomycetes</taxon>
        <taxon>Agaricomycetidae</taxon>
        <taxon>Agaricales</taxon>
        <taxon>Agaricineae</taxon>
        <taxon>Strophariaceae</taxon>
        <taxon>Psilocybe</taxon>
    </lineage>
</organism>
<evidence type="ECO:0000313" key="1">
    <source>
        <dbReference type="EMBL" id="KAF5318719.1"/>
    </source>
</evidence>
<keyword evidence="2" id="KW-1185">Reference proteome</keyword>
<name>A0A8H5F024_9AGAR</name>
<proteinExistence type="predicted"/>
<comment type="caution">
    <text evidence="1">The sequence shown here is derived from an EMBL/GenBank/DDBJ whole genome shotgun (WGS) entry which is preliminary data.</text>
</comment>
<dbReference type="EMBL" id="JAACJJ010000030">
    <property type="protein sequence ID" value="KAF5318719.1"/>
    <property type="molecule type" value="Genomic_DNA"/>
</dbReference>
<gene>
    <name evidence="1" type="ORF">D9619_011029</name>
</gene>
<protein>
    <submittedName>
        <fullName evidence="1">Uncharacterized protein</fullName>
    </submittedName>
</protein>
<sequence length="79" mass="9048">MPSLSPPTRIPQAYVTVDNGQLAARDMLRHSIAATITTLRRVSLIYMSFPPHRRREDGDLRALFDESARDQVEVENRLK</sequence>
<evidence type="ECO:0000313" key="2">
    <source>
        <dbReference type="Proteomes" id="UP000567179"/>
    </source>
</evidence>